<keyword evidence="8 9" id="KW-0472">Membrane</keyword>
<evidence type="ECO:0000313" key="10">
    <source>
        <dbReference type="EMBL" id="ABK25212.1"/>
    </source>
</evidence>
<dbReference type="PANTHER" id="PTHR10766">
    <property type="entry name" value="TRANSMEMBRANE 9 SUPERFAMILY PROTEIN"/>
    <property type="match status" value="1"/>
</dbReference>
<name>A9NX51_PICSI</name>
<feature type="signal peptide" evidence="9">
    <location>
        <begin position="1"/>
        <end position="21"/>
    </location>
</feature>
<evidence type="ECO:0000256" key="7">
    <source>
        <dbReference type="ARBA" id="ARBA00022989"/>
    </source>
</evidence>
<sequence>MGMFLVLALALAFVFAYGVEGSASDHRYSKGDHVPLYANKVGPFHNPSETYRYFDLPFCPPDKVTEKREDLGEVLNGDRMVDARYKLHFQDDKNSELLCRKKLTKDDLEKFREAVKKDYYFQMYYDDLPIWGFIGKTDRETNADPFLLYKHLHFEILYNNDRVIEITVRTDPNFTVDITEDKEIEVDFTYSVKWVETQTPFERRMDKYSKSSSLPQHLEIHWFSIINSCVTVLLLTGFLATILMRVLKNDFIKYSHDEESTDDQEETGWKYIHGDVFRYPPHKSLFCAVLGSGTQLFTLAIFIFMLALVGVSTHTTGELYTQPLWLYMPLHLALQVTLQPPSIVSLKDQTGCGIC</sequence>
<dbReference type="Pfam" id="PF02990">
    <property type="entry name" value="EMP70"/>
    <property type="match status" value="1"/>
</dbReference>
<evidence type="ECO:0000256" key="8">
    <source>
        <dbReference type="ARBA" id="ARBA00023136"/>
    </source>
</evidence>
<keyword evidence="4 9" id="KW-0812">Transmembrane</keyword>
<protein>
    <recommendedName>
        <fullName evidence="9">Transmembrane 9 superfamily member</fullName>
    </recommendedName>
</protein>
<dbReference type="EMBL" id="EF085916">
    <property type="protein sequence ID" value="ABK25212.1"/>
    <property type="molecule type" value="mRNA"/>
</dbReference>
<evidence type="ECO:0000256" key="2">
    <source>
        <dbReference type="ARBA" id="ARBA00004653"/>
    </source>
</evidence>
<dbReference type="GO" id="GO:0010008">
    <property type="term" value="C:endosome membrane"/>
    <property type="evidence" value="ECO:0007669"/>
    <property type="project" value="UniProtKB-SubCell"/>
</dbReference>
<keyword evidence="5 9" id="KW-0732">Signal</keyword>
<evidence type="ECO:0000256" key="1">
    <source>
        <dbReference type="ARBA" id="ARBA00004337"/>
    </source>
</evidence>
<feature type="chain" id="PRO_5007360310" description="Transmembrane 9 superfamily member" evidence="9">
    <location>
        <begin position="22"/>
        <end position="355"/>
    </location>
</feature>
<evidence type="ECO:0000256" key="6">
    <source>
        <dbReference type="ARBA" id="ARBA00022753"/>
    </source>
</evidence>
<comment type="similarity">
    <text evidence="3 9">Belongs to the nonaspanin (TM9SF) (TC 9.A.2) family.</text>
</comment>
<comment type="subcellular location">
    <subcellularLocation>
        <location evidence="1">Endosome membrane</location>
        <topology evidence="1">Multi-pass membrane protein</topology>
    </subcellularLocation>
    <subcellularLocation>
        <location evidence="2">Golgi apparatus membrane</location>
        <topology evidence="2">Multi-pass membrane protein</topology>
    </subcellularLocation>
</comment>
<dbReference type="InterPro" id="IPR004240">
    <property type="entry name" value="EMP70"/>
</dbReference>
<keyword evidence="6" id="KW-0967">Endosome</keyword>
<dbReference type="GO" id="GO:0072657">
    <property type="term" value="P:protein localization to membrane"/>
    <property type="evidence" value="ECO:0007669"/>
    <property type="project" value="TreeGrafter"/>
</dbReference>
<evidence type="ECO:0000256" key="5">
    <source>
        <dbReference type="ARBA" id="ARBA00022729"/>
    </source>
</evidence>
<keyword evidence="7 9" id="KW-1133">Transmembrane helix</keyword>
<evidence type="ECO:0000256" key="9">
    <source>
        <dbReference type="RuleBase" id="RU363079"/>
    </source>
</evidence>
<proteinExistence type="evidence at transcript level"/>
<evidence type="ECO:0000256" key="4">
    <source>
        <dbReference type="ARBA" id="ARBA00022692"/>
    </source>
</evidence>
<dbReference type="PANTHER" id="PTHR10766:SF177">
    <property type="entry name" value="TRANSMEMBRANE 9 SUPERFAMILY MEMBER 1"/>
    <property type="match status" value="1"/>
</dbReference>
<feature type="transmembrane region" description="Helical" evidence="9">
    <location>
        <begin position="220"/>
        <end position="243"/>
    </location>
</feature>
<dbReference type="AlphaFoldDB" id="A9NX51"/>
<evidence type="ECO:0000256" key="3">
    <source>
        <dbReference type="ARBA" id="ARBA00005227"/>
    </source>
</evidence>
<dbReference type="GO" id="GO:0000139">
    <property type="term" value="C:Golgi membrane"/>
    <property type="evidence" value="ECO:0007669"/>
    <property type="project" value="UniProtKB-SubCell"/>
</dbReference>
<comment type="caution">
    <text evidence="9">Lacks conserved residue(s) required for the propagation of feature annotation.</text>
</comment>
<reference evidence="10" key="1">
    <citation type="journal article" date="2008" name="BMC Genomics">
        <title>A conifer genomics resource of 200,000 spruce (Picea spp.) ESTs and 6,464 high-quality, sequence-finished full-length cDNAs for Sitka spruce (Picea sitchensis).</title>
        <authorList>
            <person name="Ralph S.G."/>
            <person name="Chun H.J."/>
            <person name="Kolosova N."/>
            <person name="Cooper D."/>
            <person name="Oddy C."/>
            <person name="Ritland C.E."/>
            <person name="Kirkpatrick R."/>
            <person name="Moore R."/>
            <person name="Barber S."/>
            <person name="Holt R.A."/>
            <person name="Jones S.J."/>
            <person name="Marra M.A."/>
            <person name="Douglas C.J."/>
            <person name="Ritland K."/>
            <person name="Bohlmann J."/>
        </authorList>
    </citation>
    <scope>NUCLEOTIDE SEQUENCE</scope>
    <source>
        <tissue evidence="10">Bark</tissue>
    </source>
</reference>
<accession>A9NX51</accession>
<organism evidence="10">
    <name type="scientific">Picea sitchensis</name>
    <name type="common">Sitka spruce</name>
    <name type="synonym">Pinus sitchensis</name>
    <dbReference type="NCBI Taxonomy" id="3332"/>
    <lineage>
        <taxon>Eukaryota</taxon>
        <taxon>Viridiplantae</taxon>
        <taxon>Streptophyta</taxon>
        <taxon>Embryophyta</taxon>
        <taxon>Tracheophyta</taxon>
        <taxon>Spermatophyta</taxon>
        <taxon>Pinopsida</taxon>
        <taxon>Pinidae</taxon>
        <taxon>Conifers I</taxon>
        <taxon>Pinales</taxon>
        <taxon>Pinaceae</taxon>
        <taxon>Picea</taxon>
    </lineage>
</organism>
<feature type="transmembrane region" description="Helical" evidence="9">
    <location>
        <begin position="285"/>
        <end position="309"/>
    </location>
</feature>